<accession>A0A0G4GW97</accession>
<dbReference type="EMBL" id="CDMZ01001622">
    <property type="protein sequence ID" value="CEM35282.1"/>
    <property type="molecule type" value="Genomic_DNA"/>
</dbReference>
<name>A0A0G4GW97_9ALVE</name>
<proteinExistence type="predicted"/>
<organism evidence="2">
    <name type="scientific">Chromera velia CCMP2878</name>
    <dbReference type="NCBI Taxonomy" id="1169474"/>
    <lineage>
        <taxon>Eukaryota</taxon>
        <taxon>Sar</taxon>
        <taxon>Alveolata</taxon>
        <taxon>Colpodellida</taxon>
        <taxon>Chromeraceae</taxon>
        <taxon>Chromera</taxon>
    </lineage>
</organism>
<feature type="compositionally biased region" description="Basic and acidic residues" evidence="1">
    <location>
        <begin position="395"/>
        <end position="406"/>
    </location>
</feature>
<gene>
    <name evidence="2" type="ORF">Cvel_23678</name>
</gene>
<dbReference type="VEuPathDB" id="CryptoDB:Cvel_23678"/>
<dbReference type="AlphaFoldDB" id="A0A0G4GW97"/>
<evidence type="ECO:0000313" key="2">
    <source>
        <dbReference type="EMBL" id="CEM35282.1"/>
    </source>
</evidence>
<protein>
    <submittedName>
        <fullName evidence="2">Uncharacterized protein</fullName>
    </submittedName>
</protein>
<feature type="region of interest" description="Disordered" evidence="1">
    <location>
        <begin position="381"/>
        <end position="426"/>
    </location>
</feature>
<evidence type="ECO:0000256" key="1">
    <source>
        <dbReference type="SAM" id="MobiDB-lite"/>
    </source>
</evidence>
<reference evidence="2" key="1">
    <citation type="submission" date="2014-11" db="EMBL/GenBank/DDBJ databases">
        <authorList>
            <person name="Otto D Thomas"/>
            <person name="Naeem Raeece"/>
        </authorList>
    </citation>
    <scope>NUCLEOTIDE SEQUENCE</scope>
</reference>
<feature type="region of interest" description="Disordered" evidence="1">
    <location>
        <begin position="482"/>
        <end position="514"/>
    </location>
</feature>
<sequence length="540" mass="58435">MSTFSQSLSPNEEISFGSKAAAGLRGSVQESLRAERVLHPHIPEPLAELLTTAELQAAAENRNWLQRLSLDSDVLRALQVADSLQQVLLYQITFFVQMFNMLKVRLRHYRAKAKRDPGKTTRGPTKVGIIGLGQLGSAIARHFQHTQQEVFPQSYYEQTAEKTIDPDMIPPAAAEPSVATTVVNSPDIEALAEHEPPLGRLPLLERSELLLISSRQADRAKVSQVGKEIAGKIKEGSNPSDPLLLRNDFSFPLDTFVDASVREVPVANQGSVKGVPWFLQDFLLDPLGTSPPKYLDDSLPLEAGNRRLSMALDGLRKSSVASLSMGSRRASLLKAAKALRAASKWEWLEGKTGCEERRAATLEKAEALFLFPILMMEGEDVRSEEATPTAAAATARERESVEDKNPKSVQGEKAADGGKAVEGNGKERATVGFSETAACGLSRHAKDVPVSVSAAERGNSNALPSAFSAGSVVVTPSFDLVESRGGGGSPSSRKANSLRKFSADTQEDQRSARESFRATFDALVPPIPVTVFRLRSSMPL</sequence>